<dbReference type="Pfam" id="PF00420">
    <property type="entry name" value="Oxidored_q2"/>
    <property type="match status" value="1"/>
</dbReference>
<dbReference type="HOGENOM" id="CLU_179744_0_0_2"/>
<name>D3RZD5_FERPA</name>
<evidence type="ECO:0000256" key="4">
    <source>
        <dbReference type="ARBA" id="ARBA00023136"/>
    </source>
</evidence>
<feature type="transmembrane region" description="Helical" evidence="5">
    <location>
        <begin position="35"/>
        <end position="53"/>
    </location>
</feature>
<reference evidence="6 7" key="2">
    <citation type="journal article" date="2011" name="Stand. Genomic Sci.">
        <title>Complete genome sequence of Ferroglobus placidus AEDII12DO.</title>
        <authorList>
            <person name="Anderson I."/>
            <person name="Risso C."/>
            <person name="Holmes D."/>
            <person name="Lucas S."/>
            <person name="Copeland A."/>
            <person name="Lapidus A."/>
            <person name="Cheng J.F."/>
            <person name="Bruce D."/>
            <person name="Goodwin L."/>
            <person name="Pitluck S."/>
            <person name="Saunders E."/>
            <person name="Brettin T."/>
            <person name="Detter J.C."/>
            <person name="Han C."/>
            <person name="Tapia R."/>
            <person name="Larimer F."/>
            <person name="Land M."/>
            <person name="Hauser L."/>
            <person name="Woyke T."/>
            <person name="Lovley D."/>
            <person name="Kyrpides N."/>
            <person name="Ivanova N."/>
        </authorList>
    </citation>
    <scope>NUCLEOTIDE SEQUENCE [LARGE SCALE GENOMIC DNA]</scope>
    <source>
        <strain evidence="7">DSM 10642 / AEDII12DO</strain>
    </source>
</reference>
<dbReference type="EMBL" id="CP001899">
    <property type="protein sequence ID" value="ADC65848.1"/>
    <property type="molecule type" value="Genomic_DNA"/>
</dbReference>
<evidence type="ECO:0000313" key="7">
    <source>
        <dbReference type="Proteomes" id="UP000002613"/>
    </source>
</evidence>
<feature type="transmembrane region" description="Helical" evidence="5">
    <location>
        <begin position="59"/>
        <end position="82"/>
    </location>
</feature>
<dbReference type="AlphaFoldDB" id="D3RZD5"/>
<dbReference type="PaxDb" id="589924-Ferp_1704"/>
<evidence type="ECO:0000256" key="5">
    <source>
        <dbReference type="SAM" id="Phobius"/>
    </source>
</evidence>
<dbReference type="OrthoDB" id="381274at2157"/>
<feature type="transmembrane region" description="Helical" evidence="5">
    <location>
        <begin position="6"/>
        <end position="23"/>
    </location>
</feature>
<evidence type="ECO:0000256" key="3">
    <source>
        <dbReference type="ARBA" id="ARBA00022989"/>
    </source>
</evidence>
<organism evidence="6 7">
    <name type="scientific">Ferroglobus placidus (strain DSM 10642 / AEDII12DO)</name>
    <dbReference type="NCBI Taxonomy" id="589924"/>
    <lineage>
        <taxon>Archaea</taxon>
        <taxon>Methanobacteriati</taxon>
        <taxon>Methanobacteriota</taxon>
        <taxon>Archaeoglobi</taxon>
        <taxon>Archaeoglobales</taxon>
        <taxon>Archaeoglobaceae</taxon>
        <taxon>Ferroglobus</taxon>
    </lineage>
</organism>
<keyword evidence="7" id="KW-1185">Reference proteome</keyword>
<dbReference type="Proteomes" id="UP000002613">
    <property type="component" value="Chromosome"/>
</dbReference>
<keyword evidence="4 5" id="KW-0472">Membrane</keyword>
<dbReference type="InterPro" id="IPR039428">
    <property type="entry name" value="NUOK/Mnh_C1-like"/>
</dbReference>
<sequence>MIASTLAASVIVLMIGYYTLITSRDLIRLLISLELMFAAVFLSLLPLFAIDALTAEGMVVMVASLFTSSSELLVLISAIILFDRKFRGVAMEKVSSGGDEL</sequence>
<evidence type="ECO:0000256" key="2">
    <source>
        <dbReference type="ARBA" id="ARBA00022692"/>
    </source>
</evidence>
<dbReference type="GeneID" id="8779230"/>
<comment type="subcellular location">
    <subcellularLocation>
        <location evidence="1">Membrane</location>
        <topology evidence="1">Multi-pass membrane protein</topology>
    </subcellularLocation>
</comment>
<dbReference type="STRING" id="589924.Ferp_1704"/>
<dbReference type="KEGG" id="fpl:Ferp_1704"/>
<protein>
    <submittedName>
        <fullName evidence="6">Quinone oxidoreductase</fullName>
    </submittedName>
</protein>
<gene>
    <name evidence="6" type="ordered locus">Ferp_1704</name>
</gene>
<accession>D3RZD5</accession>
<dbReference type="GO" id="GO:0016020">
    <property type="term" value="C:membrane"/>
    <property type="evidence" value="ECO:0007669"/>
    <property type="project" value="UniProtKB-SubCell"/>
</dbReference>
<dbReference type="RefSeq" id="WP_012966187.1">
    <property type="nucleotide sequence ID" value="NC_013849.1"/>
</dbReference>
<evidence type="ECO:0000256" key="1">
    <source>
        <dbReference type="ARBA" id="ARBA00004141"/>
    </source>
</evidence>
<reference evidence="7" key="1">
    <citation type="submission" date="2010-02" db="EMBL/GenBank/DDBJ databases">
        <title>Complete sequence of Ferroglobus placidus DSM 10642.</title>
        <authorList>
            <consortium name="US DOE Joint Genome Institute"/>
            <person name="Lucas S."/>
            <person name="Copeland A."/>
            <person name="Lapidus A."/>
            <person name="Cheng J.-F."/>
            <person name="Bruce D."/>
            <person name="Goodwin L."/>
            <person name="Pitluck S."/>
            <person name="Saunders E."/>
            <person name="Brettin T."/>
            <person name="Detter J.C."/>
            <person name="Han C."/>
            <person name="Tapia R."/>
            <person name="Larimer F."/>
            <person name="Land M."/>
            <person name="Hauser L."/>
            <person name="Kyrpides N."/>
            <person name="Ivanova N."/>
            <person name="Holmes D."/>
            <person name="Lovley D."/>
            <person name="Kyrpides N."/>
            <person name="Anderson I.J."/>
            <person name="Woyke T."/>
        </authorList>
    </citation>
    <scope>NUCLEOTIDE SEQUENCE [LARGE SCALE GENOMIC DNA]</scope>
    <source>
        <strain evidence="7">DSM 10642 / AEDII12DO</strain>
    </source>
</reference>
<evidence type="ECO:0000313" key="6">
    <source>
        <dbReference type="EMBL" id="ADC65848.1"/>
    </source>
</evidence>
<dbReference type="Gene3D" id="1.10.287.3510">
    <property type="match status" value="1"/>
</dbReference>
<proteinExistence type="predicted"/>
<keyword evidence="3 5" id="KW-1133">Transmembrane helix</keyword>
<dbReference type="eggNOG" id="arCOG03073">
    <property type="taxonomic scope" value="Archaea"/>
</dbReference>
<keyword evidence="2 5" id="KW-0812">Transmembrane</keyword>